<accession>A0ACB6ZQT5</accession>
<evidence type="ECO:0000313" key="1">
    <source>
        <dbReference type="EMBL" id="KAF9651813.1"/>
    </source>
</evidence>
<sequence>MSSICRLEFQFSPDVEWTLVSHVRVLVVLLHSPSHKRRFLKIASRKARLGYSYLLLKRLEIAGAGGLEEEEGASDVVGLR</sequence>
<evidence type="ECO:0000313" key="2">
    <source>
        <dbReference type="Proteomes" id="UP000886501"/>
    </source>
</evidence>
<protein>
    <submittedName>
        <fullName evidence="1">Uncharacterized protein</fullName>
    </submittedName>
</protein>
<dbReference type="EMBL" id="MU117973">
    <property type="protein sequence ID" value="KAF9651813.1"/>
    <property type="molecule type" value="Genomic_DNA"/>
</dbReference>
<dbReference type="Proteomes" id="UP000886501">
    <property type="component" value="Unassembled WGS sequence"/>
</dbReference>
<comment type="caution">
    <text evidence="1">The sequence shown here is derived from an EMBL/GenBank/DDBJ whole genome shotgun (WGS) entry which is preliminary data.</text>
</comment>
<reference evidence="1" key="2">
    <citation type="journal article" date="2020" name="Nat. Commun.">
        <title>Large-scale genome sequencing of mycorrhizal fungi provides insights into the early evolution of symbiotic traits.</title>
        <authorList>
            <person name="Miyauchi S."/>
            <person name="Kiss E."/>
            <person name="Kuo A."/>
            <person name="Drula E."/>
            <person name="Kohler A."/>
            <person name="Sanchez-Garcia M."/>
            <person name="Morin E."/>
            <person name="Andreopoulos B."/>
            <person name="Barry K.W."/>
            <person name="Bonito G."/>
            <person name="Buee M."/>
            <person name="Carver A."/>
            <person name="Chen C."/>
            <person name="Cichocki N."/>
            <person name="Clum A."/>
            <person name="Culley D."/>
            <person name="Crous P.W."/>
            <person name="Fauchery L."/>
            <person name="Girlanda M."/>
            <person name="Hayes R.D."/>
            <person name="Keri Z."/>
            <person name="LaButti K."/>
            <person name="Lipzen A."/>
            <person name="Lombard V."/>
            <person name="Magnuson J."/>
            <person name="Maillard F."/>
            <person name="Murat C."/>
            <person name="Nolan M."/>
            <person name="Ohm R.A."/>
            <person name="Pangilinan J."/>
            <person name="Pereira M.F."/>
            <person name="Perotto S."/>
            <person name="Peter M."/>
            <person name="Pfister S."/>
            <person name="Riley R."/>
            <person name="Sitrit Y."/>
            <person name="Stielow J.B."/>
            <person name="Szollosi G."/>
            <person name="Zifcakova L."/>
            <person name="Stursova M."/>
            <person name="Spatafora J.W."/>
            <person name="Tedersoo L."/>
            <person name="Vaario L.M."/>
            <person name="Yamada A."/>
            <person name="Yan M."/>
            <person name="Wang P."/>
            <person name="Xu J."/>
            <person name="Bruns T."/>
            <person name="Baldrian P."/>
            <person name="Vilgalys R."/>
            <person name="Dunand C."/>
            <person name="Henrissat B."/>
            <person name="Grigoriev I.V."/>
            <person name="Hibbett D."/>
            <person name="Nagy L.G."/>
            <person name="Martin F.M."/>
        </authorList>
    </citation>
    <scope>NUCLEOTIDE SEQUENCE</scope>
    <source>
        <strain evidence="1">P2</strain>
    </source>
</reference>
<reference evidence="1" key="1">
    <citation type="submission" date="2019-10" db="EMBL/GenBank/DDBJ databases">
        <authorList>
            <consortium name="DOE Joint Genome Institute"/>
            <person name="Kuo A."/>
            <person name="Miyauchi S."/>
            <person name="Kiss E."/>
            <person name="Drula E."/>
            <person name="Kohler A."/>
            <person name="Sanchez-Garcia M."/>
            <person name="Andreopoulos B."/>
            <person name="Barry K.W."/>
            <person name="Bonito G."/>
            <person name="Buee M."/>
            <person name="Carver A."/>
            <person name="Chen C."/>
            <person name="Cichocki N."/>
            <person name="Clum A."/>
            <person name="Culley D."/>
            <person name="Crous P.W."/>
            <person name="Fauchery L."/>
            <person name="Girlanda M."/>
            <person name="Hayes R."/>
            <person name="Keri Z."/>
            <person name="Labutti K."/>
            <person name="Lipzen A."/>
            <person name="Lombard V."/>
            <person name="Magnuson J."/>
            <person name="Maillard F."/>
            <person name="Morin E."/>
            <person name="Murat C."/>
            <person name="Nolan M."/>
            <person name="Ohm R."/>
            <person name="Pangilinan J."/>
            <person name="Pereira M."/>
            <person name="Perotto S."/>
            <person name="Peter M."/>
            <person name="Riley R."/>
            <person name="Sitrit Y."/>
            <person name="Stielow B."/>
            <person name="Szollosi G."/>
            <person name="Zifcakova L."/>
            <person name="Stursova M."/>
            <person name="Spatafora J.W."/>
            <person name="Tedersoo L."/>
            <person name="Vaario L.-M."/>
            <person name="Yamada A."/>
            <person name="Yan M."/>
            <person name="Wang P."/>
            <person name="Xu J."/>
            <person name="Bruns T."/>
            <person name="Baldrian P."/>
            <person name="Vilgalys R."/>
            <person name="Henrissat B."/>
            <person name="Grigoriev I.V."/>
            <person name="Hibbett D."/>
            <person name="Nagy L.G."/>
            <person name="Martin F.M."/>
        </authorList>
    </citation>
    <scope>NUCLEOTIDE SEQUENCE</scope>
    <source>
        <strain evidence="1">P2</strain>
    </source>
</reference>
<gene>
    <name evidence="1" type="ORF">BDM02DRAFT_3184313</name>
</gene>
<keyword evidence="2" id="KW-1185">Reference proteome</keyword>
<organism evidence="1 2">
    <name type="scientific">Thelephora ganbajun</name>
    <name type="common">Ganba fungus</name>
    <dbReference type="NCBI Taxonomy" id="370292"/>
    <lineage>
        <taxon>Eukaryota</taxon>
        <taxon>Fungi</taxon>
        <taxon>Dikarya</taxon>
        <taxon>Basidiomycota</taxon>
        <taxon>Agaricomycotina</taxon>
        <taxon>Agaricomycetes</taxon>
        <taxon>Thelephorales</taxon>
        <taxon>Thelephoraceae</taxon>
        <taxon>Thelephora</taxon>
    </lineage>
</organism>
<name>A0ACB6ZQT5_THEGA</name>
<proteinExistence type="predicted"/>